<dbReference type="Proteomes" id="UP000019376">
    <property type="component" value="Unassembled WGS sequence"/>
</dbReference>
<name>S7Z9I4_PENO1</name>
<dbReference type="AlphaFoldDB" id="S7Z9I4"/>
<dbReference type="HOGENOM" id="CLU_2360397_0_0_1"/>
<protein>
    <submittedName>
        <fullName evidence="2">Uncharacterized protein</fullName>
    </submittedName>
</protein>
<organism evidence="2 3">
    <name type="scientific">Penicillium oxalicum (strain 114-2 / CGMCC 5302)</name>
    <name type="common">Penicillium decumbens</name>
    <dbReference type="NCBI Taxonomy" id="933388"/>
    <lineage>
        <taxon>Eukaryota</taxon>
        <taxon>Fungi</taxon>
        <taxon>Dikarya</taxon>
        <taxon>Ascomycota</taxon>
        <taxon>Pezizomycotina</taxon>
        <taxon>Eurotiomycetes</taxon>
        <taxon>Eurotiomycetidae</taxon>
        <taxon>Eurotiales</taxon>
        <taxon>Aspergillaceae</taxon>
        <taxon>Penicillium</taxon>
    </lineage>
</organism>
<accession>S7Z9I4</accession>
<proteinExistence type="predicted"/>
<reference evidence="2 3" key="1">
    <citation type="journal article" date="2013" name="PLoS ONE">
        <title>Genomic and secretomic analyses reveal unique features of the lignocellulolytic enzyme system of Penicillium decumbens.</title>
        <authorList>
            <person name="Liu G."/>
            <person name="Zhang L."/>
            <person name="Wei X."/>
            <person name="Zou G."/>
            <person name="Qin Y."/>
            <person name="Ma L."/>
            <person name="Li J."/>
            <person name="Zheng H."/>
            <person name="Wang S."/>
            <person name="Wang C."/>
            <person name="Xun L."/>
            <person name="Zhao G.-P."/>
            <person name="Zhou Z."/>
            <person name="Qu Y."/>
        </authorList>
    </citation>
    <scope>NUCLEOTIDE SEQUENCE [LARGE SCALE GENOMIC DNA]</scope>
    <source>
        <strain evidence="3">114-2 / CGMCC 5302</strain>
    </source>
</reference>
<evidence type="ECO:0000256" key="1">
    <source>
        <dbReference type="SAM" id="MobiDB-lite"/>
    </source>
</evidence>
<evidence type="ECO:0000313" key="3">
    <source>
        <dbReference type="Proteomes" id="UP000019376"/>
    </source>
</evidence>
<feature type="region of interest" description="Disordered" evidence="1">
    <location>
        <begin position="44"/>
        <end position="78"/>
    </location>
</feature>
<sequence>MNALVDLRDKFLGIEECPPDGTSGIHSFTREYPKLQRAFPANGVMSRRASRAGEAGTSPSRIPKNALNRTRDNPPSVFLSPTLLAVDQHALYSESR</sequence>
<evidence type="ECO:0000313" key="2">
    <source>
        <dbReference type="EMBL" id="EPS26859.1"/>
    </source>
</evidence>
<gene>
    <name evidence="2" type="ORF">PDE_01799</name>
</gene>
<dbReference type="EMBL" id="KB644409">
    <property type="protein sequence ID" value="EPS26859.1"/>
    <property type="molecule type" value="Genomic_DNA"/>
</dbReference>
<keyword evidence="3" id="KW-1185">Reference proteome</keyword>